<dbReference type="STRING" id="94869.SAMN04488529_1315"/>
<gene>
    <name evidence="1" type="ORF">H7E68_07450</name>
    <name evidence="2" type="ORF">SAMN04488529_1315</name>
</gene>
<protein>
    <submittedName>
        <fullName evidence="2">Uncharacterized protein</fullName>
    </submittedName>
</protein>
<dbReference type="Proteomes" id="UP000585258">
    <property type="component" value="Unassembled WGS sequence"/>
</dbReference>
<organism evidence="2 3">
    <name type="scientific">Clostridium gasigenes</name>
    <dbReference type="NCBI Taxonomy" id="94869"/>
    <lineage>
        <taxon>Bacteria</taxon>
        <taxon>Bacillati</taxon>
        <taxon>Bacillota</taxon>
        <taxon>Clostridia</taxon>
        <taxon>Eubacteriales</taxon>
        <taxon>Clostridiaceae</taxon>
        <taxon>Clostridium</taxon>
    </lineage>
</organism>
<name>A0A1H0W4G7_9CLOT</name>
<dbReference type="AlphaFoldDB" id="A0A1H0W4G7"/>
<keyword evidence="3" id="KW-1185">Reference proteome</keyword>
<reference evidence="2 3" key="1">
    <citation type="submission" date="2016-10" db="EMBL/GenBank/DDBJ databases">
        <authorList>
            <person name="de Groot N.N."/>
        </authorList>
    </citation>
    <scope>NUCLEOTIDE SEQUENCE [LARGE SCALE GENOMIC DNA]</scope>
    <source>
        <strain evidence="2 3">DSM 12272</strain>
    </source>
</reference>
<dbReference type="EMBL" id="FNJM01000031">
    <property type="protein sequence ID" value="SDP85391.1"/>
    <property type="molecule type" value="Genomic_DNA"/>
</dbReference>
<reference evidence="1 4" key="2">
    <citation type="submission" date="2020-08" db="EMBL/GenBank/DDBJ databases">
        <title>Clostridia isolated from Swiss meat.</title>
        <authorList>
            <person name="Wambui J."/>
            <person name="Stevens M.J.A."/>
            <person name="Stephan R."/>
        </authorList>
    </citation>
    <scope>NUCLEOTIDE SEQUENCE [LARGE SCALE GENOMIC DNA]</scope>
    <source>
        <strain evidence="1 4">CM001</strain>
    </source>
</reference>
<evidence type="ECO:0000313" key="1">
    <source>
        <dbReference type="EMBL" id="MBB6714564.1"/>
    </source>
</evidence>
<proteinExistence type="predicted"/>
<accession>A0A1H0W4G7</accession>
<evidence type="ECO:0000313" key="2">
    <source>
        <dbReference type="EMBL" id="SDP85391.1"/>
    </source>
</evidence>
<dbReference type="Proteomes" id="UP000198597">
    <property type="component" value="Unassembled WGS sequence"/>
</dbReference>
<evidence type="ECO:0000313" key="4">
    <source>
        <dbReference type="Proteomes" id="UP000585258"/>
    </source>
</evidence>
<sequence length="48" mass="5656">MSNKLTVTKKQMASLGLKKSEQNGYEYINEQDESKYEYKPVRNKKTKV</sequence>
<dbReference type="EMBL" id="JACKWY010000003">
    <property type="protein sequence ID" value="MBB6714564.1"/>
    <property type="molecule type" value="Genomic_DNA"/>
</dbReference>
<dbReference type="RefSeq" id="WP_089973699.1">
    <property type="nucleotide sequence ID" value="NZ_FNJM01000031.1"/>
</dbReference>
<evidence type="ECO:0000313" key="3">
    <source>
        <dbReference type="Proteomes" id="UP000198597"/>
    </source>
</evidence>